<proteinExistence type="predicted"/>
<accession>A0A533I458</accession>
<dbReference type="AlphaFoldDB" id="A0A533I458"/>
<evidence type="ECO:0000313" key="2">
    <source>
        <dbReference type="Proteomes" id="UP000315344"/>
    </source>
</evidence>
<sequence length="654" mass="71850">MKFRILAAILGLCGLAAVAVYWINRDPLSRLTEPTGYTYTGIDFFDTETGKPAVLEDYGFLAPVFADMAEALAQAAQQGYLMIDPDARTASLVALGMTATASLPASGQQTAFNSVGSGGGPIFLTYSRKEDRFIVRAPETALDAGLDFRLRFERAEDDLSDRIAAQDKLRVEREAVLAQWNGEMDKLQAQLPPAVEEPGPVTYRQILPGDLGTIAAPVTAALDPPQGDGFHLFNDRATGRKWMGIRLDTKDDLNRIFTANRKELLDPPSDDTRLLYEDDETMVVARRGKPMFFERFVTLGDMGYIVRAAPKDGAQLATIWQIANSITDAPPDPDAIPSQDFDALSWFAEQGLDLDIGRDAFTEQSDKFAERLTVEGLLTRSPELRRTVGLKPVAQLGDPFAGAFKANLVCAPRLRTGDSPTALHEEFSSNSVFSGLAHRDMGLDHIAAWVAQKAYLPDATFEFDPSKHRPDRGDPIWSLQSPQAAIGADKLSYFAYRARDLGGQFQLICASSSDNPYAAQAALQIAERHELPDLSGVAPEIARIFGDYEYAALIGDTVYEARRSGSDSRLLVGADGNVISDVPFDWSWEFDDLRLFETGNLQGKHALWSFEGEQLLPYEYDEIDDNSDGTISVYKDGDQQIYSPSSRTLEPAVP</sequence>
<comment type="caution">
    <text evidence="1">The sequence shown here is derived from an EMBL/GenBank/DDBJ whole genome shotgun (WGS) entry which is preliminary data.</text>
</comment>
<reference evidence="1 2" key="1">
    <citation type="journal article" date="2017" name="Nat. Commun.">
        <title>In situ click chemistry generation of cyclooxygenase-2 inhibitors.</title>
        <authorList>
            <person name="Bhardwaj A."/>
            <person name="Kaur J."/>
            <person name="Wuest M."/>
            <person name="Wuest F."/>
        </authorList>
    </citation>
    <scope>NUCLEOTIDE SEQUENCE [LARGE SCALE GENOMIC DNA]</scope>
    <source>
        <strain evidence="1">S2_012_000_R3_94</strain>
    </source>
</reference>
<evidence type="ECO:0000313" key="1">
    <source>
        <dbReference type="EMBL" id="TKW65863.1"/>
    </source>
</evidence>
<name>A0A533I458_PARDE</name>
<gene>
    <name evidence="1" type="ORF">DI616_13405</name>
</gene>
<dbReference type="EMBL" id="VAFL01000010">
    <property type="protein sequence ID" value="TKW65863.1"/>
    <property type="molecule type" value="Genomic_DNA"/>
</dbReference>
<organism evidence="1 2">
    <name type="scientific">Paracoccus denitrificans</name>
    <dbReference type="NCBI Taxonomy" id="266"/>
    <lineage>
        <taxon>Bacteria</taxon>
        <taxon>Pseudomonadati</taxon>
        <taxon>Pseudomonadota</taxon>
        <taxon>Alphaproteobacteria</taxon>
        <taxon>Rhodobacterales</taxon>
        <taxon>Paracoccaceae</taxon>
        <taxon>Paracoccus</taxon>
    </lineage>
</organism>
<protein>
    <submittedName>
        <fullName evidence="1">Uncharacterized protein</fullName>
    </submittedName>
</protein>
<dbReference type="Proteomes" id="UP000315344">
    <property type="component" value="Unassembled WGS sequence"/>
</dbReference>